<protein>
    <submittedName>
        <fullName evidence="1">Uncharacterized protein</fullName>
    </submittedName>
</protein>
<dbReference type="Proteomes" id="UP001139450">
    <property type="component" value="Unassembled WGS sequence"/>
</dbReference>
<sequence length="86" mass="9525">MAIGKRGNLLASVNHPLARDAYRIGVILSALATVREVLEITLRQAQGDKLFKYYPPCHAELVEASHPLARVCNASIRRWDDSIVAN</sequence>
<name>A0A9X1X6F0_9SPHI</name>
<comment type="caution">
    <text evidence="1">The sequence shown here is derived from an EMBL/GenBank/DDBJ whole genome shotgun (WGS) entry which is preliminary data.</text>
</comment>
<keyword evidence="2" id="KW-1185">Reference proteome</keyword>
<dbReference type="RefSeq" id="WP_245132037.1">
    <property type="nucleotide sequence ID" value="NZ_JALJEJ010000009.1"/>
</dbReference>
<proteinExistence type="predicted"/>
<gene>
    <name evidence="1" type="ORF">MUY27_17060</name>
</gene>
<dbReference type="EMBL" id="JALJEJ010000009">
    <property type="protein sequence ID" value="MCJ8211431.1"/>
    <property type="molecule type" value="Genomic_DNA"/>
</dbReference>
<dbReference type="AlphaFoldDB" id="A0A9X1X6F0"/>
<organism evidence="1 2">
    <name type="scientific">Mucilaginibacter straminoryzae</name>
    <dbReference type="NCBI Taxonomy" id="2932774"/>
    <lineage>
        <taxon>Bacteria</taxon>
        <taxon>Pseudomonadati</taxon>
        <taxon>Bacteroidota</taxon>
        <taxon>Sphingobacteriia</taxon>
        <taxon>Sphingobacteriales</taxon>
        <taxon>Sphingobacteriaceae</taxon>
        <taxon>Mucilaginibacter</taxon>
    </lineage>
</organism>
<evidence type="ECO:0000313" key="1">
    <source>
        <dbReference type="EMBL" id="MCJ8211431.1"/>
    </source>
</evidence>
<evidence type="ECO:0000313" key="2">
    <source>
        <dbReference type="Proteomes" id="UP001139450"/>
    </source>
</evidence>
<reference evidence="1" key="1">
    <citation type="submission" date="2022-04" db="EMBL/GenBank/DDBJ databases">
        <title>Mucilaginibacter sp. RS28 isolated from freshwater.</title>
        <authorList>
            <person name="Ko S.-R."/>
        </authorList>
    </citation>
    <scope>NUCLEOTIDE SEQUENCE</scope>
    <source>
        <strain evidence="1">RS28</strain>
    </source>
</reference>
<feature type="non-terminal residue" evidence="1">
    <location>
        <position position="86"/>
    </location>
</feature>
<accession>A0A9X1X6F0</accession>